<evidence type="ECO:0000256" key="1">
    <source>
        <dbReference type="SAM" id="MobiDB-lite"/>
    </source>
</evidence>
<name>A0AB38D679_9MYCO</name>
<reference evidence="4 5" key="1">
    <citation type="submission" date="2016-11" db="EMBL/GenBank/DDBJ databases">
        <authorList>
            <consortium name="Pathogen Informatics"/>
        </authorList>
    </citation>
    <scope>NUCLEOTIDE SEQUENCE [LARGE SCALE GENOMIC DNA]</scope>
    <source>
        <strain evidence="4 5">104</strain>
    </source>
</reference>
<dbReference type="Gene3D" id="1.10.10.10">
    <property type="entry name" value="Winged helix-like DNA-binding domain superfamily/Winged helix DNA-binding domain"/>
    <property type="match status" value="1"/>
</dbReference>
<dbReference type="InterPro" id="IPR007630">
    <property type="entry name" value="RNA_pol_sigma70_r4"/>
</dbReference>
<dbReference type="InterPro" id="IPR036388">
    <property type="entry name" value="WH-like_DNA-bd_sf"/>
</dbReference>
<accession>A0AB38D679</accession>
<dbReference type="Pfam" id="PF08722">
    <property type="entry name" value="Tn7_TnsA-like_N"/>
    <property type="match status" value="1"/>
</dbReference>
<evidence type="ECO:0000259" key="3">
    <source>
        <dbReference type="Pfam" id="PF08722"/>
    </source>
</evidence>
<protein>
    <submittedName>
        <fullName evidence="4">RNA polymerase sigma factor RpoS</fullName>
    </submittedName>
</protein>
<sequence length="534" mass="59259">MLSAPAGTLSVVGTDLEVYRRGAPWTPQEITELIERIRAGSGRTDIARTHGRTPGALDAVAWRLLSADHRPEKKTRQAVELLRAEINDISAGAETDWWARYLQGRKIANTAKPARTRSPQTPKTTATPKTPKPLLPLPECVQTFAEQPAIDWTQPGTESELGLLIVQVVNEIVDPRNRYIMARRLGLIDGSNTLESIGETLNLTRERVRQLQNTAITQVQHDAHRLGSAAATLAVVFNFLDKDPTAIEALAQSLLTAAQELFSCRPTWLIKSVSRMGGRTPRQADEIAAAAAGIRDAKRRRGRELAHEQRQILTCDRIVDKWIHAATWPPHLKHADSERSTQRRRMPTPSGIASVGSFDSEKNGTVVHFESLLEESVFITAEGSDKIVTYQEQPCQIAYIGEDGQPHTYYPDLLLTLNDGRMLLAEVKPLWQMALTTNRIKCEAAQRYAAQTGWGWVSVGSSGQAYRDLEQRDISDLTRASLTAALNEGPVSWAHLQELRTQAPITAMDVAAFAVQENIGLELFPYRLYHVNDV</sequence>
<gene>
    <name evidence="4" type="ORF">SAMEA2070301_05030</name>
</gene>
<dbReference type="GO" id="GO:0003700">
    <property type="term" value="F:DNA-binding transcription factor activity"/>
    <property type="evidence" value="ECO:0007669"/>
    <property type="project" value="InterPro"/>
</dbReference>
<feature type="region of interest" description="Disordered" evidence="1">
    <location>
        <begin position="109"/>
        <end position="135"/>
    </location>
</feature>
<comment type="caution">
    <text evidence="4">The sequence shown here is derived from an EMBL/GenBank/DDBJ whole genome shotgun (WGS) entry which is preliminary data.</text>
</comment>
<dbReference type="PRINTS" id="PR00046">
    <property type="entry name" value="SIGMA70FCT"/>
</dbReference>
<dbReference type="GO" id="GO:0006352">
    <property type="term" value="P:DNA-templated transcription initiation"/>
    <property type="evidence" value="ECO:0007669"/>
    <property type="project" value="InterPro"/>
</dbReference>
<feature type="domain" description="RNA polymerase sigma-70 region 4" evidence="2">
    <location>
        <begin position="174"/>
        <end position="221"/>
    </location>
</feature>
<evidence type="ECO:0000313" key="4">
    <source>
        <dbReference type="EMBL" id="SIB98797.1"/>
    </source>
</evidence>
<dbReference type="InterPro" id="IPR011856">
    <property type="entry name" value="tRNA_endonuc-like_dom_sf"/>
</dbReference>
<feature type="region of interest" description="Disordered" evidence="1">
    <location>
        <begin position="333"/>
        <end position="357"/>
    </location>
</feature>
<evidence type="ECO:0000259" key="2">
    <source>
        <dbReference type="Pfam" id="PF04545"/>
    </source>
</evidence>
<evidence type="ECO:0000313" key="5">
    <source>
        <dbReference type="Proteomes" id="UP000185210"/>
    </source>
</evidence>
<dbReference type="GO" id="GO:0003676">
    <property type="term" value="F:nucleic acid binding"/>
    <property type="evidence" value="ECO:0007669"/>
    <property type="project" value="InterPro"/>
</dbReference>
<organism evidence="4 5">
    <name type="scientific">Mycobacteroides abscessus subsp. abscessus</name>
    <dbReference type="NCBI Taxonomy" id="1185650"/>
    <lineage>
        <taxon>Bacteria</taxon>
        <taxon>Bacillati</taxon>
        <taxon>Actinomycetota</taxon>
        <taxon>Actinomycetes</taxon>
        <taxon>Mycobacteriales</taxon>
        <taxon>Mycobacteriaceae</taxon>
        <taxon>Mycobacteroides</taxon>
        <taxon>Mycobacteroides abscessus</taxon>
    </lineage>
</organism>
<proteinExistence type="predicted"/>
<dbReference type="InterPro" id="IPR013324">
    <property type="entry name" value="RNA_pol_sigma_r3/r4-like"/>
</dbReference>
<dbReference type="AlphaFoldDB" id="A0AB38D679"/>
<dbReference type="EMBL" id="FSHM01000010">
    <property type="protein sequence ID" value="SIB98797.1"/>
    <property type="molecule type" value="Genomic_DNA"/>
</dbReference>
<feature type="domain" description="TnsA endonuclease N-terminal" evidence="3">
    <location>
        <begin position="385"/>
        <end position="457"/>
    </location>
</feature>
<dbReference type="SUPFAM" id="SSF88659">
    <property type="entry name" value="Sigma3 and sigma4 domains of RNA polymerase sigma factors"/>
    <property type="match status" value="1"/>
</dbReference>
<dbReference type="Proteomes" id="UP000185210">
    <property type="component" value="Unassembled WGS sequence"/>
</dbReference>
<dbReference type="InterPro" id="IPR014833">
    <property type="entry name" value="TnsA_N"/>
</dbReference>
<dbReference type="InterPro" id="IPR000943">
    <property type="entry name" value="RNA_pol_sigma70"/>
</dbReference>
<dbReference type="Pfam" id="PF04545">
    <property type="entry name" value="Sigma70_r4"/>
    <property type="match status" value="1"/>
</dbReference>
<dbReference type="Gene3D" id="3.40.1350.10">
    <property type="match status" value="1"/>
</dbReference>